<dbReference type="InterPro" id="IPR017907">
    <property type="entry name" value="Znf_RING_CS"/>
</dbReference>
<evidence type="ECO:0000256" key="1">
    <source>
        <dbReference type="ARBA" id="ARBA00000900"/>
    </source>
</evidence>
<dbReference type="InterPro" id="IPR001841">
    <property type="entry name" value="Znf_RING"/>
</dbReference>
<dbReference type="PROSITE" id="PS50119">
    <property type="entry name" value="ZF_BBOX"/>
    <property type="match status" value="1"/>
</dbReference>
<dbReference type="SMART" id="SM00184">
    <property type="entry name" value="RING"/>
    <property type="match status" value="1"/>
</dbReference>
<feature type="compositionally biased region" description="Low complexity" evidence="11">
    <location>
        <begin position="253"/>
        <end position="284"/>
    </location>
</feature>
<dbReference type="EMBL" id="GG666519">
    <property type="protein sequence ID" value="EEN59612.1"/>
    <property type="molecule type" value="Genomic_DNA"/>
</dbReference>
<dbReference type="SUPFAM" id="SSF57845">
    <property type="entry name" value="B-box zinc-binding domain"/>
    <property type="match status" value="1"/>
</dbReference>
<keyword evidence="6" id="KW-0677">Repeat</keyword>
<dbReference type="InterPro" id="IPR001258">
    <property type="entry name" value="NHL_repeat"/>
</dbReference>
<comment type="catalytic activity">
    <reaction evidence="1">
        <text>S-ubiquitinyl-[E2 ubiquitin-conjugating enzyme]-L-cysteine + [acceptor protein]-L-lysine = [E2 ubiquitin-conjugating enzyme]-L-cysteine + N(6)-ubiquitinyl-[acceptor protein]-L-lysine.</text>
        <dbReference type="EC" id="2.3.2.27"/>
    </reaction>
</comment>
<gene>
    <name evidence="14" type="ORF">BRAFLDRAFT_93145</name>
</gene>
<dbReference type="AlphaFoldDB" id="C3YJB4"/>
<dbReference type="InterPro" id="IPR011042">
    <property type="entry name" value="6-blade_b-propeller_TolB-like"/>
</dbReference>
<protein>
    <recommendedName>
        <fullName evidence="3">RING-type E3 ubiquitin transferase</fullName>
        <ecNumber evidence="3">2.3.2.27</ecNumber>
    </recommendedName>
</protein>
<evidence type="ECO:0000259" key="13">
    <source>
        <dbReference type="PROSITE" id="PS50119"/>
    </source>
</evidence>
<evidence type="ECO:0000256" key="3">
    <source>
        <dbReference type="ARBA" id="ARBA00012483"/>
    </source>
</evidence>
<keyword evidence="7 9" id="KW-0863">Zinc-finger</keyword>
<evidence type="ECO:0000313" key="14">
    <source>
        <dbReference type="EMBL" id="EEN59612.1"/>
    </source>
</evidence>
<keyword evidence="8" id="KW-0862">Zinc</keyword>
<dbReference type="SMART" id="SM00336">
    <property type="entry name" value="BBOX"/>
    <property type="match status" value="1"/>
</dbReference>
<feature type="domain" description="B box-type" evidence="13">
    <location>
        <begin position="122"/>
        <end position="163"/>
    </location>
</feature>
<feature type="repeat" description="NHL" evidence="10">
    <location>
        <begin position="503"/>
        <end position="544"/>
    </location>
</feature>
<name>C3YJB4_BRAFL</name>
<evidence type="ECO:0000256" key="9">
    <source>
        <dbReference type="PROSITE-ProRule" id="PRU00024"/>
    </source>
</evidence>
<dbReference type="GO" id="GO:0061630">
    <property type="term" value="F:ubiquitin protein ligase activity"/>
    <property type="evidence" value="ECO:0007669"/>
    <property type="project" value="UniProtKB-EC"/>
</dbReference>
<proteinExistence type="inferred from homology"/>
<dbReference type="InterPro" id="IPR013083">
    <property type="entry name" value="Znf_RING/FYVE/PHD"/>
</dbReference>
<keyword evidence="5" id="KW-0479">Metal-binding</keyword>
<feature type="region of interest" description="Disordered" evidence="11">
    <location>
        <begin position="240"/>
        <end position="319"/>
    </location>
</feature>
<evidence type="ECO:0000256" key="8">
    <source>
        <dbReference type="ARBA" id="ARBA00022833"/>
    </source>
</evidence>
<sequence length="588" mass="66113">MAGIRSIMWDGWARAPKSCTVCQQVSEHPFTMTCNHVLCETCLEECSRGRGRTNFKCPSCRRPVNLGRLSVLSSVSSQDHDVDRLKSEKIHTVSAIEEKPEMMSPDPGVLTEKLRNKRLLQLEDTSCDDHLHEGFRYFCLRCDRPICEECLLGDHNEHKVARLEDVKQKIRKQINGLVDQNSGRLDELKDSLDVLGQMELELAAEKADAETDIEEHARKVTEEVQRQKLELLRELNEEYERAQQPMSSDFHKQQQQLLQQQQQQQLQQQLQQQQQQPPLQDSPPSHLPPPPPERQIQPKPPDLQFGSPGDQLGEFTDPVRVRVSDTGDIFVLDRKRKSISGRLHKFNSQGVLLKTFGTRDIYPVSFVLNRDRTFSIMDNDQEGVIIQRYSEEGDPIQENVFSPTGGGKFKSLRDATALPGDEIAVIDNAGLVCVINSRGEEQRRFMVHPENKVKRRTSFGSKKNLTKGDFYLGSNPQNGDILVASGFDHSVRVFDSLGNLRVQFGSVGKKESNLKAPKGICVDQDGYVIVADSGNSRVSVFNDRGRFVGHAAVRSGGLVKPYGIARTGDGKIVVSDTGKCCCYVFNSQ</sequence>
<evidence type="ECO:0000256" key="11">
    <source>
        <dbReference type="SAM" id="MobiDB-lite"/>
    </source>
</evidence>
<dbReference type="STRING" id="7739.C3YJB4"/>
<dbReference type="Pfam" id="PF01436">
    <property type="entry name" value="NHL"/>
    <property type="match status" value="1"/>
</dbReference>
<dbReference type="Pfam" id="PF13445">
    <property type="entry name" value="zf-RING_UBOX"/>
    <property type="match status" value="1"/>
</dbReference>
<dbReference type="InterPro" id="IPR000315">
    <property type="entry name" value="Znf_B-box"/>
</dbReference>
<dbReference type="InParanoid" id="C3YJB4"/>
<dbReference type="Gene3D" id="3.30.40.10">
    <property type="entry name" value="Zinc/RING finger domain, C3HC4 (zinc finger)"/>
    <property type="match status" value="1"/>
</dbReference>
<dbReference type="Gene3D" id="3.30.160.60">
    <property type="entry name" value="Classic Zinc Finger"/>
    <property type="match status" value="1"/>
</dbReference>
<comment type="similarity">
    <text evidence="2">Belongs to the TRIM/RBCC family.</text>
</comment>
<keyword evidence="4" id="KW-0597">Phosphoprotein</keyword>
<dbReference type="PROSITE" id="PS00518">
    <property type="entry name" value="ZF_RING_1"/>
    <property type="match status" value="1"/>
</dbReference>
<dbReference type="SUPFAM" id="SSF101898">
    <property type="entry name" value="NHL repeat"/>
    <property type="match status" value="1"/>
</dbReference>
<dbReference type="PROSITE" id="PS50089">
    <property type="entry name" value="ZF_RING_2"/>
    <property type="match status" value="1"/>
</dbReference>
<accession>C3YJB4</accession>
<dbReference type="SUPFAM" id="SSF57850">
    <property type="entry name" value="RING/U-box"/>
    <property type="match status" value="1"/>
</dbReference>
<dbReference type="CDD" id="cd05819">
    <property type="entry name" value="NHL"/>
    <property type="match status" value="1"/>
</dbReference>
<organism>
    <name type="scientific">Branchiostoma floridae</name>
    <name type="common">Florida lancelet</name>
    <name type="synonym">Amphioxus</name>
    <dbReference type="NCBI Taxonomy" id="7739"/>
    <lineage>
        <taxon>Eukaryota</taxon>
        <taxon>Metazoa</taxon>
        <taxon>Chordata</taxon>
        <taxon>Cephalochordata</taxon>
        <taxon>Leptocardii</taxon>
        <taxon>Amphioxiformes</taxon>
        <taxon>Branchiostomatidae</taxon>
        <taxon>Branchiostoma</taxon>
    </lineage>
</organism>
<evidence type="ECO:0000256" key="7">
    <source>
        <dbReference type="ARBA" id="ARBA00022771"/>
    </source>
</evidence>
<dbReference type="PANTHER" id="PTHR25462:SF296">
    <property type="entry name" value="MEIOTIC P26, ISOFORM F"/>
    <property type="match status" value="1"/>
</dbReference>
<reference evidence="14" key="1">
    <citation type="journal article" date="2008" name="Nature">
        <title>The amphioxus genome and the evolution of the chordate karyotype.</title>
        <authorList>
            <consortium name="US DOE Joint Genome Institute (JGI-PGF)"/>
            <person name="Putnam N.H."/>
            <person name="Butts T."/>
            <person name="Ferrier D.E.K."/>
            <person name="Furlong R.F."/>
            <person name="Hellsten U."/>
            <person name="Kawashima T."/>
            <person name="Robinson-Rechavi M."/>
            <person name="Shoguchi E."/>
            <person name="Terry A."/>
            <person name="Yu J.-K."/>
            <person name="Benito-Gutierrez E.L."/>
            <person name="Dubchak I."/>
            <person name="Garcia-Fernandez J."/>
            <person name="Gibson-Brown J.J."/>
            <person name="Grigoriev I.V."/>
            <person name="Horton A.C."/>
            <person name="de Jong P.J."/>
            <person name="Jurka J."/>
            <person name="Kapitonov V.V."/>
            <person name="Kohara Y."/>
            <person name="Kuroki Y."/>
            <person name="Lindquist E."/>
            <person name="Lucas S."/>
            <person name="Osoegawa K."/>
            <person name="Pennacchio L.A."/>
            <person name="Salamov A.A."/>
            <person name="Satou Y."/>
            <person name="Sauka-Spengler T."/>
            <person name="Schmutz J."/>
            <person name="Shin-I T."/>
            <person name="Toyoda A."/>
            <person name="Bronner-Fraser M."/>
            <person name="Fujiyama A."/>
            <person name="Holland L.Z."/>
            <person name="Holland P.W.H."/>
            <person name="Satoh N."/>
            <person name="Rokhsar D.S."/>
        </authorList>
    </citation>
    <scope>NUCLEOTIDE SEQUENCE [LARGE SCALE GENOMIC DNA]</scope>
    <source>
        <strain evidence="14">S238N-H82</strain>
        <tissue evidence="14">Testes</tissue>
    </source>
</reference>
<dbReference type="PROSITE" id="PS51125">
    <property type="entry name" value="NHL"/>
    <property type="match status" value="1"/>
</dbReference>
<dbReference type="GO" id="GO:0008270">
    <property type="term" value="F:zinc ion binding"/>
    <property type="evidence" value="ECO:0007669"/>
    <property type="project" value="UniProtKB-KW"/>
</dbReference>
<evidence type="ECO:0000259" key="12">
    <source>
        <dbReference type="PROSITE" id="PS50089"/>
    </source>
</evidence>
<evidence type="ECO:0000256" key="2">
    <source>
        <dbReference type="ARBA" id="ARBA00008518"/>
    </source>
</evidence>
<feature type="compositionally biased region" description="Pro residues" evidence="11">
    <location>
        <begin position="285"/>
        <end position="301"/>
    </location>
</feature>
<dbReference type="PANTHER" id="PTHR25462">
    <property type="entry name" value="BONUS, ISOFORM C-RELATED"/>
    <property type="match status" value="1"/>
</dbReference>
<evidence type="ECO:0000256" key="10">
    <source>
        <dbReference type="PROSITE-ProRule" id="PRU00504"/>
    </source>
</evidence>
<dbReference type="Pfam" id="PF00643">
    <property type="entry name" value="zf-B_box"/>
    <property type="match status" value="1"/>
</dbReference>
<feature type="domain" description="RING-type" evidence="12">
    <location>
        <begin position="19"/>
        <end position="61"/>
    </location>
</feature>
<dbReference type="InterPro" id="IPR047153">
    <property type="entry name" value="TRIM45/56/19-like"/>
</dbReference>
<evidence type="ECO:0000256" key="6">
    <source>
        <dbReference type="ARBA" id="ARBA00022737"/>
    </source>
</evidence>
<dbReference type="Gene3D" id="2.120.10.30">
    <property type="entry name" value="TolB, C-terminal domain"/>
    <property type="match status" value="2"/>
</dbReference>
<evidence type="ECO:0000256" key="5">
    <source>
        <dbReference type="ARBA" id="ARBA00022723"/>
    </source>
</evidence>
<dbReference type="InterPro" id="IPR027370">
    <property type="entry name" value="Znf-RING_euk"/>
</dbReference>
<evidence type="ECO:0000256" key="4">
    <source>
        <dbReference type="ARBA" id="ARBA00022553"/>
    </source>
</evidence>
<dbReference type="eggNOG" id="KOG2177">
    <property type="taxonomic scope" value="Eukaryota"/>
</dbReference>
<dbReference type="EC" id="2.3.2.27" evidence="3"/>